<evidence type="ECO:0000313" key="2">
    <source>
        <dbReference type="EMBL" id="CAG9333398.1"/>
    </source>
</evidence>
<dbReference type="AlphaFoldDB" id="A0AAU9K876"/>
<feature type="compositionally biased region" description="Pro residues" evidence="1">
    <location>
        <begin position="40"/>
        <end position="61"/>
    </location>
</feature>
<sequence>MSQKRPVDIELKPMSSRTYPDEPPSPEHTIIEETKSPTPIYTPPPPPPIFNQPNPLNPAPRPQSQTFTPQMQFPPNNFSGQQGTIKCATCSLAMAFPIEAYFVTCPACRNVTATKHLIPMVCTYCQVRSYFPMEAETVRCPCGAIYSNPYRR</sequence>
<dbReference type="EMBL" id="CAJZBQ010000056">
    <property type="protein sequence ID" value="CAG9333398.1"/>
    <property type="molecule type" value="Genomic_DNA"/>
</dbReference>
<feature type="compositionally biased region" description="Basic and acidic residues" evidence="1">
    <location>
        <begin position="1"/>
        <end position="11"/>
    </location>
</feature>
<gene>
    <name evidence="2" type="ORF">BSTOLATCC_MIC58211</name>
</gene>
<dbReference type="Proteomes" id="UP001162131">
    <property type="component" value="Unassembled WGS sequence"/>
</dbReference>
<evidence type="ECO:0008006" key="4">
    <source>
        <dbReference type="Google" id="ProtNLM"/>
    </source>
</evidence>
<evidence type="ECO:0000256" key="1">
    <source>
        <dbReference type="SAM" id="MobiDB-lite"/>
    </source>
</evidence>
<reference evidence="2" key="1">
    <citation type="submission" date="2021-09" db="EMBL/GenBank/DDBJ databases">
        <authorList>
            <consortium name="AG Swart"/>
            <person name="Singh M."/>
            <person name="Singh A."/>
            <person name="Seah K."/>
            <person name="Emmerich C."/>
        </authorList>
    </citation>
    <scope>NUCLEOTIDE SEQUENCE</scope>
    <source>
        <strain evidence="2">ATCC30299</strain>
    </source>
</reference>
<keyword evidence="3" id="KW-1185">Reference proteome</keyword>
<comment type="caution">
    <text evidence="2">The sequence shown here is derived from an EMBL/GenBank/DDBJ whole genome shotgun (WGS) entry which is preliminary data.</text>
</comment>
<feature type="compositionally biased region" description="Polar residues" evidence="1">
    <location>
        <begin position="62"/>
        <end position="75"/>
    </location>
</feature>
<proteinExistence type="predicted"/>
<protein>
    <recommendedName>
        <fullName evidence="4">Phosphatidylinositol-4,5-bisphosphate 4-phosphatase</fullName>
    </recommendedName>
</protein>
<organism evidence="2 3">
    <name type="scientific">Blepharisma stoltei</name>
    <dbReference type="NCBI Taxonomy" id="1481888"/>
    <lineage>
        <taxon>Eukaryota</taxon>
        <taxon>Sar</taxon>
        <taxon>Alveolata</taxon>
        <taxon>Ciliophora</taxon>
        <taxon>Postciliodesmatophora</taxon>
        <taxon>Heterotrichea</taxon>
        <taxon>Heterotrichida</taxon>
        <taxon>Blepharismidae</taxon>
        <taxon>Blepharisma</taxon>
    </lineage>
</organism>
<evidence type="ECO:0000313" key="3">
    <source>
        <dbReference type="Proteomes" id="UP001162131"/>
    </source>
</evidence>
<feature type="region of interest" description="Disordered" evidence="1">
    <location>
        <begin position="1"/>
        <end position="75"/>
    </location>
</feature>
<accession>A0AAU9K876</accession>
<name>A0AAU9K876_9CILI</name>